<dbReference type="InterPro" id="IPR036102">
    <property type="entry name" value="OsmC/Ohrsf"/>
</dbReference>
<dbReference type="InterPro" id="IPR015946">
    <property type="entry name" value="KH_dom-like_a/b"/>
</dbReference>
<name>A0A5J4KN81_9CHLR</name>
<proteinExistence type="predicted"/>
<dbReference type="PANTHER" id="PTHR42830:SF1">
    <property type="entry name" value="OSMOTICALLY INDUCIBLE FAMILY PROTEIN"/>
    <property type="match status" value="1"/>
</dbReference>
<dbReference type="InterPro" id="IPR019904">
    <property type="entry name" value="Peroxiredoxin_OsmC"/>
</dbReference>
<dbReference type="InterPro" id="IPR052707">
    <property type="entry name" value="OsmC_Ohr_Peroxiredoxin"/>
</dbReference>
<dbReference type="AlphaFoldDB" id="A0A5J4KN81"/>
<dbReference type="RefSeq" id="WP_151755740.1">
    <property type="nucleotide sequence ID" value="NZ_BKZW01000001.1"/>
</dbReference>
<reference evidence="1 2" key="1">
    <citation type="submission" date="2019-10" db="EMBL/GenBank/DDBJ databases">
        <title>Dictyobacter vulcani sp. nov., within the class Ktedonobacteria, isolated from soil of volcanic Mt. Zao.</title>
        <authorList>
            <person name="Zheng Y."/>
            <person name="Wang C.M."/>
            <person name="Sakai Y."/>
            <person name="Abe K."/>
            <person name="Yokota A."/>
            <person name="Yabe S."/>
        </authorList>
    </citation>
    <scope>NUCLEOTIDE SEQUENCE [LARGE SCALE GENOMIC DNA]</scope>
    <source>
        <strain evidence="1 2">W12</strain>
    </source>
</reference>
<dbReference type="Gene3D" id="3.30.300.20">
    <property type="match status" value="1"/>
</dbReference>
<comment type="caution">
    <text evidence="1">The sequence shown here is derived from an EMBL/GenBank/DDBJ whole genome shotgun (WGS) entry which is preliminary data.</text>
</comment>
<dbReference type="InterPro" id="IPR003718">
    <property type="entry name" value="OsmC/Ohr_fam"/>
</dbReference>
<evidence type="ECO:0000313" key="2">
    <source>
        <dbReference type="Proteomes" id="UP000326912"/>
    </source>
</evidence>
<dbReference type="GO" id="GO:0004601">
    <property type="term" value="F:peroxidase activity"/>
    <property type="evidence" value="ECO:0007669"/>
    <property type="project" value="InterPro"/>
</dbReference>
<dbReference type="Pfam" id="PF02566">
    <property type="entry name" value="OsmC"/>
    <property type="match status" value="1"/>
</dbReference>
<accession>A0A5J4KN81</accession>
<dbReference type="SUPFAM" id="SSF82784">
    <property type="entry name" value="OsmC-like"/>
    <property type="match status" value="1"/>
</dbReference>
<dbReference type="EMBL" id="BKZW01000001">
    <property type="protein sequence ID" value="GER87771.1"/>
    <property type="molecule type" value="Genomic_DNA"/>
</dbReference>
<dbReference type="NCBIfam" id="TIGR03562">
    <property type="entry name" value="osmo_induc_OsmC"/>
    <property type="match status" value="1"/>
</dbReference>
<gene>
    <name evidence="1" type="primary">osmC</name>
    <name evidence="1" type="ORF">KDW_19330</name>
</gene>
<dbReference type="PANTHER" id="PTHR42830">
    <property type="entry name" value="OSMOTICALLY INDUCIBLE FAMILY PROTEIN"/>
    <property type="match status" value="1"/>
</dbReference>
<protein>
    <submittedName>
        <fullName evidence="1">Peroxiredoxin</fullName>
    </submittedName>
</protein>
<sequence>MAIRKADAEWNGDLKQGQGKVSLGSGAFEGQYSFRSRMGDGSGGTNPEELIAAAHAGCYSMALSASLAGAGHTPTRVHTTANVHFNQVEGGFAINPIELVTEAVVPGIDDATFQKFAQEAKKNCPVSKALAATDIQLKATLLNQ</sequence>
<dbReference type="Proteomes" id="UP000326912">
    <property type="component" value="Unassembled WGS sequence"/>
</dbReference>
<organism evidence="1 2">
    <name type="scientific">Dictyobacter vulcani</name>
    <dbReference type="NCBI Taxonomy" id="2607529"/>
    <lineage>
        <taxon>Bacteria</taxon>
        <taxon>Bacillati</taxon>
        <taxon>Chloroflexota</taxon>
        <taxon>Ktedonobacteria</taxon>
        <taxon>Ktedonobacterales</taxon>
        <taxon>Dictyobacteraceae</taxon>
        <taxon>Dictyobacter</taxon>
    </lineage>
</organism>
<keyword evidence="2" id="KW-1185">Reference proteome</keyword>
<dbReference type="GO" id="GO:0006979">
    <property type="term" value="P:response to oxidative stress"/>
    <property type="evidence" value="ECO:0007669"/>
    <property type="project" value="InterPro"/>
</dbReference>
<evidence type="ECO:0000313" key="1">
    <source>
        <dbReference type="EMBL" id="GER87771.1"/>
    </source>
</evidence>